<keyword evidence="4" id="KW-0221">Differentiation</keyword>
<name>A0AAW0SQK3_SCYPA</name>
<feature type="compositionally biased region" description="Basic residues" evidence="13">
    <location>
        <begin position="128"/>
        <end position="141"/>
    </location>
</feature>
<comment type="function">
    <text evidence="11">Transcriptional regulator that controls a genetic switch in male development. It is necessary and sufficient for initiating male sex determination by directing the development of supporting cell precursors (pre-Sertoli cells) as Sertoli rather than granulosa cells. Involved in different aspects of gene regulation including promoter activation or repression. Binds to the DNA consensus sequence 5'-[AT]AACAA[AT]-3'. SRY HMG box recognizes DNA by partial intercalation in the minor groove and promotes DNA bending. Also involved in pre-mRNA splicing. In male adult brain involved in the maintenance of motor functions of dopaminergic neurons.</text>
</comment>
<sequence>MEGVTVKGGTARLSMDGIIVSLGKKWRSLTPTDRRPYVEEAERLRLRHMAEHPNYKYRPRRRKQQQPKKPSGPQQSSLGSSGQHGTQPPGRRVQEEAVTPTPTVSVSSSLNTPETSPGSSPDPDPRRASHPHHHHHHHRSHTGSSSSSGVGGGPLPTPPEVSPGAGPEEDATPVSRLISMFERAPAFPDAFHSLSSIVSSYNPASSPDAGGSEGDEALEGSYSQTPDPRPAQESEAPTHYPPLNSPREKLMCCPADNSPRGDAVRVPCREYNTPPAPAPPTAPPAPPPHHQHAVKAEPPSVPQVPCVYPAASAPSPAPPPATPMIYGYSPGPHPPYPAMAPPPMVPYQGPGGPHQGHYPTVGQVGHDVDLDVDRAEFDRYLSGQECGGAGRPQQQVVGGSGWAAPHPPHPSQCHPRQDYRHDYQEQYREASEAVYREEQLRLEYRSDALAHYREEGNPYPREEYPEEEYSRLHHYRGERQQYPGEQVYRGYEGSMGYPGEEYRGPVGGVGSTFVSALADVRHVYYET</sequence>
<evidence type="ECO:0000256" key="11">
    <source>
        <dbReference type="ARBA" id="ARBA00045821"/>
    </source>
</evidence>
<keyword evidence="6" id="KW-0726">Sexual differentiation</keyword>
<keyword evidence="12" id="KW-0539">Nucleus</keyword>
<evidence type="ECO:0000256" key="13">
    <source>
        <dbReference type="SAM" id="MobiDB-lite"/>
    </source>
</evidence>
<evidence type="ECO:0000259" key="14">
    <source>
        <dbReference type="PROSITE" id="PS50118"/>
    </source>
</evidence>
<keyword evidence="7 12" id="KW-0238">DNA-binding</keyword>
<evidence type="ECO:0000256" key="10">
    <source>
        <dbReference type="ARBA" id="ARBA00032498"/>
    </source>
</evidence>
<dbReference type="PANTHER" id="PTHR10270">
    <property type="entry name" value="SOX TRANSCRIPTION FACTOR"/>
    <property type="match status" value="1"/>
</dbReference>
<feature type="region of interest" description="Disordered" evidence="13">
    <location>
        <begin position="386"/>
        <end position="416"/>
    </location>
</feature>
<comment type="caution">
    <text evidence="15">The sequence shown here is derived from an EMBL/GenBank/DDBJ whole genome shotgun (WGS) entry which is preliminary data.</text>
</comment>
<comment type="subcellular location">
    <subcellularLocation>
        <location evidence="1">Nucleus speckle</location>
    </subcellularLocation>
</comment>
<dbReference type="AlphaFoldDB" id="A0AAW0SQK3"/>
<dbReference type="Gene3D" id="1.10.30.10">
    <property type="entry name" value="High mobility group box domain"/>
    <property type="match status" value="1"/>
</dbReference>
<feature type="compositionally biased region" description="Low complexity" evidence="13">
    <location>
        <begin position="67"/>
        <end position="87"/>
    </location>
</feature>
<feature type="DNA-binding region" description="HMG box" evidence="12">
    <location>
        <begin position="1"/>
        <end position="56"/>
    </location>
</feature>
<dbReference type="PROSITE" id="PS50118">
    <property type="entry name" value="HMG_BOX_2"/>
    <property type="match status" value="1"/>
</dbReference>
<feature type="region of interest" description="Disordered" evidence="13">
    <location>
        <begin position="198"/>
        <end position="300"/>
    </location>
</feature>
<keyword evidence="9" id="KW-0804">Transcription</keyword>
<evidence type="ECO:0000256" key="1">
    <source>
        <dbReference type="ARBA" id="ARBA00004324"/>
    </source>
</evidence>
<dbReference type="EMBL" id="JARAKH010000047">
    <property type="protein sequence ID" value="KAK8377052.1"/>
    <property type="molecule type" value="Genomic_DNA"/>
</dbReference>
<reference evidence="15 16" key="1">
    <citation type="submission" date="2023-03" db="EMBL/GenBank/DDBJ databases">
        <title>High-quality genome of Scylla paramamosain provides insights in environmental adaptation.</title>
        <authorList>
            <person name="Zhang L."/>
        </authorList>
    </citation>
    <scope>NUCLEOTIDE SEQUENCE [LARGE SCALE GENOMIC DNA]</scope>
    <source>
        <strain evidence="15">LZ_2023a</strain>
        <tissue evidence="15">Muscle</tissue>
    </source>
</reference>
<organism evidence="15 16">
    <name type="scientific">Scylla paramamosain</name>
    <name type="common">Mud crab</name>
    <dbReference type="NCBI Taxonomy" id="85552"/>
    <lineage>
        <taxon>Eukaryota</taxon>
        <taxon>Metazoa</taxon>
        <taxon>Ecdysozoa</taxon>
        <taxon>Arthropoda</taxon>
        <taxon>Crustacea</taxon>
        <taxon>Multicrustacea</taxon>
        <taxon>Malacostraca</taxon>
        <taxon>Eumalacostraca</taxon>
        <taxon>Eucarida</taxon>
        <taxon>Decapoda</taxon>
        <taxon>Pleocyemata</taxon>
        <taxon>Brachyura</taxon>
        <taxon>Eubrachyura</taxon>
        <taxon>Portunoidea</taxon>
        <taxon>Portunidae</taxon>
        <taxon>Portuninae</taxon>
        <taxon>Scylla</taxon>
    </lineage>
</organism>
<gene>
    <name evidence="15" type="ORF">O3P69_013596</name>
</gene>
<evidence type="ECO:0000313" key="15">
    <source>
        <dbReference type="EMBL" id="KAK8377052.1"/>
    </source>
</evidence>
<keyword evidence="16" id="KW-1185">Reference proteome</keyword>
<protein>
    <recommendedName>
        <fullName evidence="3">Sex-determining region Y protein</fullName>
    </recommendedName>
    <alternativeName>
        <fullName evidence="10">Testis-determining factor</fullName>
    </alternativeName>
</protein>
<keyword evidence="8" id="KW-0010">Activator</keyword>
<evidence type="ECO:0000256" key="8">
    <source>
        <dbReference type="ARBA" id="ARBA00023159"/>
    </source>
</evidence>
<evidence type="ECO:0000256" key="3">
    <source>
        <dbReference type="ARBA" id="ARBA00019052"/>
    </source>
</evidence>
<dbReference type="GO" id="GO:0000978">
    <property type="term" value="F:RNA polymerase II cis-regulatory region sequence-specific DNA binding"/>
    <property type="evidence" value="ECO:0007669"/>
    <property type="project" value="TreeGrafter"/>
</dbReference>
<feature type="compositionally biased region" description="Pro residues" evidence="13">
    <location>
        <begin position="274"/>
        <end position="288"/>
    </location>
</feature>
<evidence type="ECO:0000256" key="4">
    <source>
        <dbReference type="ARBA" id="ARBA00022782"/>
    </source>
</evidence>
<comment type="similarity">
    <text evidence="2">Belongs to the SRY family.</text>
</comment>
<dbReference type="Proteomes" id="UP001487740">
    <property type="component" value="Unassembled WGS sequence"/>
</dbReference>
<proteinExistence type="inferred from homology"/>
<evidence type="ECO:0000313" key="16">
    <source>
        <dbReference type="Proteomes" id="UP001487740"/>
    </source>
</evidence>
<evidence type="ECO:0000256" key="9">
    <source>
        <dbReference type="ARBA" id="ARBA00023163"/>
    </source>
</evidence>
<dbReference type="SUPFAM" id="SSF47095">
    <property type="entry name" value="HMG-box"/>
    <property type="match status" value="1"/>
</dbReference>
<keyword evidence="5" id="KW-0112">Calmodulin-binding</keyword>
<dbReference type="InterPro" id="IPR009071">
    <property type="entry name" value="HMG_box_dom"/>
</dbReference>
<evidence type="ECO:0000256" key="2">
    <source>
        <dbReference type="ARBA" id="ARBA00005998"/>
    </source>
</evidence>
<dbReference type="GO" id="GO:0005516">
    <property type="term" value="F:calmodulin binding"/>
    <property type="evidence" value="ECO:0007669"/>
    <property type="project" value="UniProtKB-KW"/>
</dbReference>
<evidence type="ECO:0000256" key="7">
    <source>
        <dbReference type="ARBA" id="ARBA00023125"/>
    </source>
</evidence>
<feature type="region of interest" description="Disordered" evidence="13">
    <location>
        <begin position="48"/>
        <end position="177"/>
    </location>
</feature>
<dbReference type="GO" id="GO:0016607">
    <property type="term" value="C:nuclear speck"/>
    <property type="evidence" value="ECO:0007669"/>
    <property type="project" value="UniProtKB-SubCell"/>
</dbReference>
<dbReference type="InterPro" id="IPR036910">
    <property type="entry name" value="HMG_box_dom_sf"/>
</dbReference>
<evidence type="ECO:0000256" key="6">
    <source>
        <dbReference type="ARBA" id="ARBA00022928"/>
    </source>
</evidence>
<dbReference type="InterPro" id="IPR050140">
    <property type="entry name" value="SRY-related_HMG-box_TF-like"/>
</dbReference>
<evidence type="ECO:0000256" key="12">
    <source>
        <dbReference type="PROSITE-ProRule" id="PRU00267"/>
    </source>
</evidence>
<evidence type="ECO:0000256" key="5">
    <source>
        <dbReference type="ARBA" id="ARBA00022860"/>
    </source>
</evidence>
<accession>A0AAW0SQK3</accession>
<dbReference type="PANTHER" id="PTHR10270:SF161">
    <property type="entry name" value="SEX-DETERMINING REGION Y PROTEIN"/>
    <property type="match status" value="1"/>
</dbReference>
<dbReference type="GO" id="GO:0030154">
    <property type="term" value="P:cell differentiation"/>
    <property type="evidence" value="ECO:0007669"/>
    <property type="project" value="UniProtKB-KW"/>
</dbReference>
<dbReference type="GO" id="GO:0001228">
    <property type="term" value="F:DNA-binding transcription activator activity, RNA polymerase II-specific"/>
    <property type="evidence" value="ECO:0007669"/>
    <property type="project" value="TreeGrafter"/>
</dbReference>
<dbReference type="Pfam" id="PF00505">
    <property type="entry name" value="HMG_box"/>
    <property type="match status" value="1"/>
</dbReference>
<dbReference type="GO" id="GO:0007548">
    <property type="term" value="P:sex differentiation"/>
    <property type="evidence" value="ECO:0007669"/>
    <property type="project" value="UniProtKB-KW"/>
</dbReference>
<feature type="compositionally biased region" description="Basic residues" evidence="13">
    <location>
        <begin position="55"/>
        <end position="66"/>
    </location>
</feature>
<feature type="domain" description="HMG box" evidence="14">
    <location>
        <begin position="1"/>
        <end position="56"/>
    </location>
</feature>
<feature type="compositionally biased region" description="Low complexity" evidence="13">
    <location>
        <begin position="98"/>
        <end position="121"/>
    </location>
</feature>